<dbReference type="Pfam" id="PF00512">
    <property type="entry name" value="HisKA"/>
    <property type="match status" value="1"/>
</dbReference>
<feature type="transmembrane region" description="Helical" evidence="10">
    <location>
        <begin position="169"/>
        <end position="189"/>
    </location>
</feature>
<dbReference type="SUPFAM" id="SSF55874">
    <property type="entry name" value="ATPase domain of HSP90 chaperone/DNA topoisomerase II/histidine kinase"/>
    <property type="match status" value="1"/>
</dbReference>
<dbReference type="Gene3D" id="3.30.565.10">
    <property type="entry name" value="Histidine kinase-like ATPase, C-terminal domain"/>
    <property type="match status" value="1"/>
</dbReference>
<evidence type="ECO:0000259" key="11">
    <source>
        <dbReference type="PROSITE" id="PS50109"/>
    </source>
</evidence>
<sequence>MKWRLTGRYLVSVVLIVVIVIVINIMVILGLYILQMLNKDLPFRSHETSADAITRSFQNDIVINPDGISITEKGKKVLEQNQAWIQVLDEDGRQAYGYLVPKEAKAKYTPLDMIQTYKYFEKELLSTVFVGGKIAQNHQYSYLVGFKSRYIQRQVLTFDYRKVGQALKIGSITLIIIDGLIALCIGYIFSKILTKPIHTLIDGIKQLANKKYNKHYKPAGVYKDVFHNVNLLSEELRAGEMERKKLDRMKEEWIGNISHDIKTPLASIQGYAEMMKDKDYQFSIDEMRDYAEIIERKSLYLTDLIEDLNLSTRLKNKEMMLNKKNVNLVSLARNAVIDTLNDSRYANRNIDFQCSDEIIRMDVDELLIRRAVSNLIYNAIVHNDEAVVIKVSVEKSGHIVYVRVVDNGKGIRQEELARIFDRYYRGTNTGELHKGSGLGMAITHDIIEAHGGEIKVHSELGQGTEIKIRFSISQKGNVSG</sequence>
<dbReference type="InterPro" id="IPR003594">
    <property type="entry name" value="HATPase_dom"/>
</dbReference>
<comment type="subcellular location">
    <subcellularLocation>
        <location evidence="2">Membrane</location>
    </subcellularLocation>
</comment>
<reference evidence="12 13" key="1">
    <citation type="submission" date="2023-03" db="EMBL/GenBank/DDBJ databases">
        <title>Bacillus Genome Sequencing.</title>
        <authorList>
            <person name="Dunlap C."/>
        </authorList>
    </citation>
    <scope>NUCLEOTIDE SEQUENCE [LARGE SCALE GENOMIC DNA]</scope>
    <source>
        <strain evidence="12 13">BD-525</strain>
    </source>
</reference>
<evidence type="ECO:0000313" key="12">
    <source>
        <dbReference type="EMBL" id="MEC0238649.1"/>
    </source>
</evidence>
<dbReference type="PRINTS" id="PR00344">
    <property type="entry name" value="BCTRLSENSOR"/>
</dbReference>
<dbReference type="EMBL" id="JARLKZ010000002">
    <property type="protein sequence ID" value="MEC0238649.1"/>
    <property type="molecule type" value="Genomic_DNA"/>
</dbReference>
<keyword evidence="13" id="KW-1185">Reference proteome</keyword>
<gene>
    <name evidence="12" type="ORF">P4H66_02020</name>
</gene>
<evidence type="ECO:0000256" key="1">
    <source>
        <dbReference type="ARBA" id="ARBA00000085"/>
    </source>
</evidence>
<feature type="transmembrane region" description="Helical" evidence="10">
    <location>
        <begin position="12"/>
        <end position="34"/>
    </location>
</feature>
<dbReference type="PANTHER" id="PTHR45453:SF1">
    <property type="entry name" value="PHOSPHATE REGULON SENSOR PROTEIN PHOR"/>
    <property type="match status" value="1"/>
</dbReference>
<evidence type="ECO:0000256" key="4">
    <source>
        <dbReference type="ARBA" id="ARBA00022553"/>
    </source>
</evidence>
<dbReference type="CDD" id="cd00082">
    <property type="entry name" value="HisKA"/>
    <property type="match status" value="1"/>
</dbReference>
<evidence type="ECO:0000256" key="6">
    <source>
        <dbReference type="ARBA" id="ARBA00022741"/>
    </source>
</evidence>
<proteinExistence type="predicted"/>
<dbReference type="EC" id="2.7.13.3" evidence="3"/>
<keyword evidence="7 12" id="KW-0418">Kinase</keyword>
<keyword evidence="9" id="KW-0902">Two-component regulatory system</keyword>
<evidence type="ECO:0000256" key="7">
    <source>
        <dbReference type="ARBA" id="ARBA00022777"/>
    </source>
</evidence>
<dbReference type="PANTHER" id="PTHR45453">
    <property type="entry name" value="PHOSPHATE REGULON SENSOR PROTEIN PHOR"/>
    <property type="match status" value="1"/>
</dbReference>
<dbReference type="Proteomes" id="UP001344632">
    <property type="component" value="Unassembled WGS sequence"/>
</dbReference>
<evidence type="ECO:0000256" key="8">
    <source>
        <dbReference type="ARBA" id="ARBA00022840"/>
    </source>
</evidence>
<dbReference type="CDD" id="cd00075">
    <property type="entry name" value="HATPase"/>
    <property type="match status" value="1"/>
</dbReference>
<dbReference type="Pfam" id="PF02518">
    <property type="entry name" value="HATPase_c"/>
    <property type="match status" value="1"/>
</dbReference>
<dbReference type="SUPFAM" id="SSF47384">
    <property type="entry name" value="Homodimeric domain of signal transducing histidine kinase"/>
    <property type="match status" value="1"/>
</dbReference>
<protein>
    <recommendedName>
        <fullName evidence="3">histidine kinase</fullName>
        <ecNumber evidence="3">2.7.13.3</ecNumber>
    </recommendedName>
</protein>
<dbReference type="GO" id="GO:0016301">
    <property type="term" value="F:kinase activity"/>
    <property type="evidence" value="ECO:0007669"/>
    <property type="project" value="UniProtKB-KW"/>
</dbReference>
<dbReference type="InterPro" id="IPR036097">
    <property type="entry name" value="HisK_dim/P_sf"/>
</dbReference>
<keyword evidence="10" id="KW-1133">Transmembrane helix</keyword>
<keyword evidence="5" id="KW-0808">Transferase</keyword>
<dbReference type="InterPro" id="IPR004358">
    <property type="entry name" value="Sig_transdc_His_kin-like_C"/>
</dbReference>
<evidence type="ECO:0000256" key="9">
    <source>
        <dbReference type="ARBA" id="ARBA00023012"/>
    </source>
</evidence>
<comment type="caution">
    <text evidence="12">The sequence shown here is derived from an EMBL/GenBank/DDBJ whole genome shotgun (WGS) entry which is preliminary data.</text>
</comment>
<dbReference type="InterPro" id="IPR005467">
    <property type="entry name" value="His_kinase_dom"/>
</dbReference>
<dbReference type="SMART" id="SM00387">
    <property type="entry name" value="HATPase_c"/>
    <property type="match status" value="1"/>
</dbReference>
<evidence type="ECO:0000256" key="5">
    <source>
        <dbReference type="ARBA" id="ARBA00022679"/>
    </source>
</evidence>
<dbReference type="Gene3D" id="1.10.287.130">
    <property type="match status" value="1"/>
</dbReference>
<dbReference type="InterPro" id="IPR036890">
    <property type="entry name" value="HATPase_C_sf"/>
</dbReference>
<evidence type="ECO:0000256" key="10">
    <source>
        <dbReference type="SAM" id="Phobius"/>
    </source>
</evidence>
<evidence type="ECO:0000256" key="3">
    <source>
        <dbReference type="ARBA" id="ARBA00012438"/>
    </source>
</evidence>
<dbReference type="InterPro" id="IPR050351">
    <property type="entry name" value="BphY/WalK/GraS-like"/>
</dbReference>
<dbReference type="InterPro" id="IPR003661">
    <property type="entry name" value="HisK_dim/P_dom"/>
</dbReference>
<evidence type="ECO:0000313" key="13">
    <source>
        <dbReference type="Proteomes" id="UP001344632"/>
    </source>
</evidence>
<feature type="domain" description="Histidine kinase" evidence="11">
    <location>
        <begin position="256"/>
        <end position="474"/>
    </location>
</feature>
<accession>A0ABU6GGZ6</accession>
<keyword evidence="10" id="KW-0812">Transmembrane</keyword>
<name>A0ABU6GGZ6_9BACL</name>
<organism evidence="12 13">
    <name type="scientific">Paenibacillus dokdonensis</name>
    <dbReference type="NCBI Taxonomy" id="2567944"/>
    <lineage>
        <taxon>Bacteria</taxon>
        <taxon>Bacillati</taxon>
        <taxon>Bacillota</taxon>
        <taxon>Bacilli</taxon>
        <taxon>Bacillales</taxon>
        <taxon>Paenibacillaceae</taxon>
        <taxon>Paenibacillus</taxon>
    </lineage>
</organism>
<comment type="catalytic activity">
    <reaction evidence="1">
        <text>ATP + protein L-histidine = ADP + protein N-phospho-L-histidine.</text>
        <dbReference type="EC" id="2.7.13.3"/>
    </reaction>
</comment>
<keyword evidence="4" id="KW-0597">Phosphoprotein</keyword>
<evidence type="ECO:0000256" key="2">
    <source>
        <dbReference type="ARBA" id="ARBA00004370"/>
    </source>
</evidence>
<keyword evidence="8" id="KW-0067">ATP-binding</keyword>
<keyword evidence="6" id="KW-0547">Nucleotide-binding</keyword>
<dbReference type="SMART" id="SM00388">
    <property type="entry name" value="HisKA"/>
    <property type="match status" value="1"/>
</dbReference>
<dbReference type="PROSITE" id="PS50109">
    <property type="entry name" value="HIS_KIN"/>
    <property type="match status" value="1"/>
</dbReference>
<keyword evidence="10" id="KW-0472">Membrane</keyword>
<dbReference type="RefSeq" id="WP_326085387.1">
    <property type="nucleotide sequence ID" value="NZ_JARLKZ010000002.1"/>
</dbReference>